<evidence type="ECO:0000313" key="3">
    <source>
        <dbReference type="Proteomes" id="UP000646749"/>
    </source>
</evidence>
<keyword evidence="3" id="KW-1185">Reference proteome</keyword>
<evidence type="ECO:0000313" key="2">
    <source>
        <dbReference type="EMBL" id="GIG88184.1"/>
    </source>
</evidence>
<sequence length="103" mass="11094">MPATWIIPSRAATWWHWATASDSIQLRSEANTLTVADPARGADSGRDFCWDKDALFCGEELRADGVTAAEAAWVARSKVSAAQGTARQNVMRPPSRNPPPAAT</sequence>
<dbReference type="EMBL" id="BONW01000013">
    <property type="protein sequence ID" value="GIG88184.1"/>
    <property type="molecule type" value="Genomic_DNA"/>
</dbReference>
<feature type="region of interest" description="Disordered" evidence="1">
    <location>
        <begin position="80"/>
        <end position="103"/>
    </location>
</feature>
<accession>A0ABQ4E0C5</accession>
<name>A0ABQ4E0C5_9ACTN</name>
<gene>
    <name evidence="2" type="ORF">Pen02_31200</name>
</gene>
<proteinExistence type="predicted"/>
<comment type="caution">
    <text evidence="2">The sequence shown here is derived from an EMBL/GenBank/DDBJ whole genome shotgun (WGS) entry which is preliminary data.</text>
</comment>
<organism evidence="2 3">
    <name type="scientific">Plantactinospora endophytica</name>
    <dbReference type="NCBI Taxonomy" id="673535"/>
    <lineage>
        <taxon>Bacteria</taxon>
        <taxon>Bacillati</taxon>
        <taxon>Actinomycetota</taxon>
        <taxon>Actinomycetes</taxon>
        <taxon>Micromonosporales</taxon>
        <taxon>Micromonosporaceae</taxon>
        <taxon>Plantactinospora</taxon>
    </lineage>
</organism>
<protein>
    <submittedName>
        <fullName evidence="2">Uncharacterized protein</fullName>
    </submittedName>
</protein>
<evidence type="ECO:0000256" key="1">
    <source>
        <dbReference type="SAM" id="MobiDB-lite"/>
    </source>
</evidence>
<dbReference type="Proteomes" id="UP000646749">
    <property type="component" value="Unassembled WGS sequence"/>
</dbReference>
<reference evidence="2 3" key="1">
    <citation type="submission" date="2021-01" db="EMBL/GenBank/DDBJ databases">
        <title>Whole genome shotgun sequence of Plantactinospora endophytica NBRC 110450.</title>
        <authorList>
            <person name="Komaki H."/>
            <person name="Tamura T."/>
        </authorList>
    </citation>
    <scope>NUCLEOTIDE SEQUENCE [LARGE SCALE GENOMIC DNA]</scope>
    <source>
        <strain evidence="2 3">NBRC 110450</strain>
    </source>
</reference>